<dbReference type="AlphaFoldDB" id="A0A101HTT0"/>
<evidence type="ECO:0000313" key="4">
    <source>
        <dbReference type="EMBL" id="KUK82498.1"/>
    </source>
</evidence>
<protein>
    <submittedName>
        <fullName evidence="4">Putative amidophosphoribosyltransferase</fullName>
    </submittedName>
</protein>
<organism evidence="4 5">
    <name type="scientific">Pelotomaculum thermopropionicum</name>
    <dbReference type="NCBI Taxonomy" id="110500"/>
    <lineage>
        <taxon>Bacteria</taxon>
        <taxon>Bacillati</taxon>
        <taxon>Bacillota</taxon>
        <taxon>Clostridia</taxon>
        <taxon>Eubacteriales</taxon>
        <taxon>Desulfotomaculaceae</taxon>
        <taxon>Pelotomaculum</taxon>
    </lineage>
</organism>
<proteinExistence type="inferred from homology"/>
<dbReference type="InterPro" id="IPR051910">
    <property type="entry name" value="ComF/GntX_DNA_util-trans"/>
</dbReference>
<dbReference type="InterPro" id="IPR000836">
    <property type="entry name" value="PRTase_dom"/>
</dbReference>
<comment type="similarity">
    <text evidence="1">Belongs to the ComF/GntX family.</text>
</comment>
<dbReference type="Proteomes" id="UP000054705">
    <property type="component" value="Unassembled WGS sequence"/>
</dbReference>
<feature type="domain" description="Phosphoribosyltransferase" evidence="2">
    <location>
        <begin position="146"/>
        <end position="239"/>
    </location>
</feature>
<reference evidence="5" key="1">
    <citation type="journal article" date="2015" name="MBio">
        <title>Genome-Resolved Metagenomic Analysis Reveals Roles for Candidate Phyla and Other Microbial Community Members in Biogeochemical Transformations in Oil Reservoirs.</title>
        <authorList>
            <person name="Hu P."/>
            <person name="Tom L."/>
            <person name="Singh A."/>
            <person name="Thomas B.C."/>
            <person name="Baker B.J."/>
            <person name="Piceno Y.M."/>
            <person name="Andersen G.L."/>
            <person name="Banfield J.F."/>
        </authorList>
    </citation>
    <scope>NUCLEOTIDE SEQUENCE [LARGE SCALE GENOMIC DNA]</scope>
</reference>
<dbReference type="InterPro" id="IPR044005">
    <property type="entry name" value="DZR_2"/>
</dbReference>
<dbReference type="PANTHER" id="PTHR47505">
    <property type="entry name" value="DNA UTILIZATION PROTEIN YHGH"/>
    <property type="match status" value="1"/>
</dbReference>
<comment type="caution">
    <text evidence="4">The sequence shown here is derived from an EMBL/GenBank/DDBJ whole genome shotgun (WGS) entry which is preliminary data.</text>
</comment>
<sequence>MFCLWDDLLNLIFPPRTACPFCGGMSPGGTVCRRCLEFLEAYRRESCCRRCGRLPGRGGHAFLSAGNDAAGLCAECRKRDWPFVLARAAGPYEGILKDAVHRLKYAGKRSLAGPLAEIMEPVLRAEPRFAAVDLLVPVPLSREKLLRRGFNQAALLARKLGVRQQIEVEENFLVKDFETLPQAGLSKSAREQNLKGVFKVKPGKTISGRNVLLIDDVFTTGSTMSAVSATLAAAGANQVFGLTAVTGRLF</sequence>
<evidence type="ECO:0000259" key="3">
    <source>
        <dbReference type="Pfam" id="PF18912"/>
    </source>
</evidence>
<evidence type="ECO:0000256" key="1">
    <source>
        <dbReference type="ARBA" id="ARBA00008007"/>
    </source>
</evidence>
<dbReference type="InterPro" id="IPR029057">
    <property type="entry name" value="PRTase-like"/>
</dbReference>
<accession>A0A101HTT0</accession>
<evidence type="ECO:0000259" key="2">
    <source>
        <dbReference type="Pfam" id="PF00156"/>
    </source>
</evidence>
<dbReference type="EMBL" id="LGGS01000087">
    <property type="protein sequence ID" value="KUK82498.1"/>
    <property type="molecule type" value="Genomic_DNA"/>
</dbReference>
<keyword evidence="4" id="KW-0808">Transferase</keyword>
<dbReference type="PANTHER" id="PTHR47505:SF1">
    <property type="entry name" value="DNA UTILIZATION PROTEIN YHGH"/>
    <property type="match status" value="1"/>
</dbReference>
<dbReference type="GO" id="GO:0016757">
    <property type="term" value="F:glycosyltransferase activity"/>
    <property type="evidence" value="ECO:0007669"/>
    <property type="project" value="UniProtKB-KW"/>
</dbReference>
<evidence type="ECO:0000313" key="5">
    <source>
        <dbReference type="Proteomes" id="UP000054705"/>
    </source>
</evidence>
<dbReference type="CDD" id="cd06223">
    <property type="entry name" value="PRTases_typeI"/>
    <property type="match status" value="1"/>
</dbReference>
<dbReference type="SUPFAM" id="SSF53271">
    <property type="entry name" value="PRTase-like"/>
    <property type="match status" value="1"/>
</dbReference>
<dbReference type="Pfam" id="PF00156">
    <property type="entry name" value="Pribosyltran"/>
    <property type="match status" value="1"/>
</dbReference>
<keyword evidence="4" id="KW-0328">Glycosyltransferase</keyword>
<gene>
    <name evidence="4" type="ORF">XD97_0420</name>
</gene>
<name>A0A101HTT0_9FIRM</name>
<dbReference type="Pfam" id="PF18912">
    <property type="entry name" value="DZR_2"/>
    <property type="match status" value="1"/>
</dbReference>
<dbReference type="PATRIC" id="fig|110500.4.peg.695"/>
<feature type="domain" description="Double zinc ribbon" evidence="3">
    <location>
        <begin position="8"/>
        <end position="76"/>
    </location>
</feature>
<dbReference type="Gene3D" id="3.40.50.2020">
    <property type="match status" value="1"/>
</dbReference>